<reference evidence="2" key="1">
    <citation type="submission" date="2023-03" db="EMBL/GenBank/DDBJ databases">
        <title>Massive genome expansion in bonnet fungi (Mycena s.s.) driven by repeated elements and novel gene families across ecological guilds.</title>
        <authorList>
            <consortium name="Lawrence Berkeley National Laboratory"/>
            <person name="Harder C.B."/>
            <person name="Miyauchi S."/>
            <person name="Viragh M."/>
            <person name="Kuo A."/>
            <person name="Thoen E."/>
            <person name="Andreopoulos B."/>
            <person name="Lu D."/>
            <person name="Skrede I."/>
            <person name="Drula E."/>
            <person name="Henrissat B."/>
            <person name="Morin E."/>
            <person name="Kohler A."/>
            <person name="Barry K."/>
            <person name="LaButti K."/>
            <person name="Morin E."/>
            <person name="Salamov A."/>
            <person name="Lipzen A."/>
            <person name="Mereny Z."/>
            <person name="Hegedus B."/>
            <person name="Baldrian P."/>
            <person name="Stursova M."/>
            <person name="Weitz H."/>
            <person name="Taylor A."/>
            <person name="Grigoriev I.V."/>
            <person name="Nagy L.G."/>
            <person name="Martin F."/>
            <person name="Kauserud H."/>
        </authorList>
    </citation>
    <scope>NUCLEOTIDE SEQUENCE</scope>
    <source>
        <strain evidence="2">CBHHK200</strain>
    </source>
</reference>
<proteinExistence type="predicted"/>
<evidence type="ECO:0008006" key="4">
    <source>
        <dbReference type="Google" id="ProtNLM"/>
    </source>
</evidence>
<accession>A0AAD6S9I3</accession>
<dbReference type="AlphaFoldDB" id="A0AAD6S9I3"/>
<dbReference type="EMBL" id="JARJCM010000189">
    <property type="protein sequence ID" value="KAJ7023414.1"/>
    <property type="molecule type" value="Genomic_DNA"/>
</dbReference>
<sequence>MVLTVRIEVTNAPVQVPEDQARHQGTGLPLRQATYVIPWAGPLQLGFTNDEDEWESRRTPEWEDGTTPMGDAWRPTRGELAVAVADAARAATRIGEDEGRWLCIPRLQGKRVDVRVRLKTAGKRVSGAQVAAAGQLGFIELSQALTESSLNTPMSVRVGEFAKKVQIEPRWLIPVRMTLNPPWNNVDTSIVKTRERVVIIGPDETGERDREGDYAETCPNTEQMGNVVWYRPKGRWRSEGSRDERKARYLKKGGTYEKGQEKLQRHTKIIKCEVPFPDHFAGWTRDGEMVKRMVKELWPTLPADLPNASNDPSLTLLIESQKPTETQRKAQGPGGGGRGSMRWAECIPDETLKMLVRLWDTLNRLGVKFPDAELQRLGSPALHLGLWELYMDLAKITTDSRQTKLEKSAPKEEILPAIDALCRTVKERVVPRLERLMKCYVPEQQRVQERIHLWLVHRHAEQLTERPDMDFGGTFFTVAVKEGGSERIHIDWNNNLHKFALIFAAGDWEGGEFCIPQLGIRIPLRPGQVIAVRTRLLAHCTAPIMLGRRVVFTCFTDSFLLEHTLSDKDYTIL</sequence>
<comment type="caution">
    <text evidence="2">The sequence shown here is derived from an EMBL/GenBank/DDBJ whole genome shotgun (WGS) entry which is preliminary data.</text>
</comment>
<keyword evidence="3" id="KW-1185">Reference proteome</keyword>
<name>A0AAD6S9I3_9AGAR</name>
<evidence type="ECO:0000313" key="2">
    <source>
        <dbReference type="EMBL" id="KAJ7023414.1"/>
    </source>
</evidence>
<organism evidence="2 3">
    <name type="scientific">Mycena alexandri</name>
    <dbReference type="NCBI Taxonomy" id="1745969"/>
    <lineage>
        <taxon>Eukaryota</taxon>
        <taxon>Fungi</taxon>
        <taxon>Dikarya</taxon>
        <taxon>Basidiomycota</taxon>
        <taxon>Agaricomycotina</taxon>
        <taxon>Agaricomycetes</taxon>
        <taxon>Agaricomycetidae</taxon>
        <taxon>Agaricales</taxon>
        <taxon>Marasmiineae</taxon>
        <taxon>Mycenaceae</taxon>
        <taxon>Mycena</taxon>
    </lineage>
</organism>
<dbReference type="Proteomes" id="UP001218188">
    <property type="component" value="Unassembled WGS sequence"/>
</dbReference>
<feature type="region of interest" description="Disordered" evidence="1">
    <location>
        <begin position="50"/>
        <end position="74"/>
    </location>
</feature>
<feature type="region of interest" description="Disordered" evidence="1">
    <location>
        <begin position="320"/>
        <end position="342"/>
    </location>
</feature>
<dbReference type="Gene3D" id="3.60.130.30">
    <property type="match status" value="1"/>
</dbReference>
<evidence type="ECO:0000256" key="1">
    <source>
        <dbReference type="SAM" id="MobiDB-lite"/>
    </source>
</evidence>
<protein>
    <recommendedName>
        <fullName evidence="4">Prolyl 4-hydroxylase alpha subunit domain-containing protein</fullName>
    </recommendedName>
</protein>
<evidence type="ECO:0000313" key="3">
    <source>
        <dbReference type="Proteomes" id="UP001218188"/>
    </source>
</evidence>
<gene>
    <name evidence="2" type="ORF">C8F04DRAFT_1401777</name>
</gene>